<evidence type="ECO:0000256" key="3">
    <source>
        <dbReference type="PROSITE-ProRule" id="PRU00708"/>
    </source>
</evidence>
<dbReference type="InterPro" id="IPR032867">
    <property type="entry name" value="DYW_dom"/>
</dbReference>
<dbReference type="NCBIfam" id="TIGR00756">
    <property type="entry name" value="PPR"/>
    <property type="match status" value="6"/>
</dbReference>
<dbReference type="GO" id="GO:0009451">
    <property type="term" value="P:RNA modification"/>
    <property type="evidence" value="ECO:0007669"/>
    <property type="project" value="InterPro"/>
</dbReference>
<feature type="repeat" description="PPR" evidence="3">
    <location>
        <begin position="430"/>
        <end position="460"/>
    </location>
</feature>
<dbReference type="Gene3D" id="1.25.40.10">
    <property type="entry name" value="Tetratricopeptide repeat domain"/>
    <property type="match status" value="5"/>
</dbReference>
<dbReference type="FunFam" id="1.25.40.10:FF:000184">
    <property type="entry name" value="Pentatricopeptide repeat-containing protein, chloroplastic"/>
    <property type="match status" value="1"/>
</dbReference>
<organism evidence="5 6">
    <name type="scientific">Jatropha curcas</name>
    <name type="common">Barbados nut</name>
    <dbReference type="NCBI Taxonomy" id="180498"/>
    <lineage>
        <taxon>Eukaryota</taxon>
        <taxon>Viridiplantae</taxon>
        <taxon>Streptophyta</taxon>
        <taxon>Embryophyta</taxon>
        <taxon>Tracheophyta</taxon>
        <taxon>Spermatophyta</taxon>
        <taxon>Magnoliopsida</taxon>
        <taxon>eudicotyledons</taxon>
        <taxon>Gunneridae</taxon>
        <taxon>Pentapetalae</taxon>
        <taxon>rosids</taxon>
        <taxon>fabids</taxon>
        <taxon>Malpighiales</taxon>
        <taxon>Euphorbiaceae</taxon>
        <taxon>Crotonoideae</taxon>
        <taxon>Jatropheae</taxon>
        <taxon>Jatropha</taxon>
    </lineage>
</organism>
<feature type="repeat" description="PPR" evidence="3">
    <location>
        <begin position="195"/>
        <end position="229"/>
    </location>
</feature>
<dbReference type="Pfam" id="PF20431">
    <property type="entry name" value="E_motif"/>
    <property type="match status" value="1"/>
</dbReference>
<name>A0A067KDS9_JATCU</name>
<dbReference type="Pfam" id="PF14432">
    <property type="entry name" value="DYW_deaminase"/>
    <property type="match status" value="1"/>
</dbReference>
<dbReference type="GO" id="GO:0003723">
    <property type="term" value="F:RNA binding"/>
    <property type="evidence" value="ECO:0007669"/>
    <property type="project" value="InterPro"/>
</dbReference>
<keyword evidence="2" id="KW-0677">Repeat</keyword>
<dbReference type="FunFam" id="1.25.40.10:FF:000348">
    <property type="entry name" value="Pentatricopeptide repeat-containing protein chloroplastic"/>
    <property type="match status" value="1"/>
</dbReference>
<evidence type="ECO:0000313" key="5">
    <source>
        <dbReference type="EMBL" id="KDP34237.1"/>
    </source>
</evidence>
<dbReference type="EMBL" id="KK914539">
    <property type="protein sequence ID" value="KDP34237.1"/>
    <property type="molecule type" value="Genomic_DNA"/>
</dbReference>
<dbReference type="GO" id="GO:0008270">
    <property type="term" value="F:zinc ion binding"/>
    <property type="evidence" value="ECO:0007669"/>
    <property type="project" value="InterPro"/>
</dbReference>
<dbReference type="InterPro" id="IPR046960">
    <property type="entry name" value="PPR_At4g14850-like_plant"/>
</dbReference>
<dbReference type="AlphaFoldDB" id="A0A067KDS9"/>
<feature type="repeat" description="PPR" evidence="3">
    <location>
        <begin position="298"/>
        <end position="332"/>
    </location>
</feature>
<feature type="domain" description="DYW" evidence="4">
    <location>
        <begin position="781"/>
        <end position="853"/>
    </location>
</feature>
<dbReference type="Pfam" id="PF13041">
    <property type="entry name" value="PPR_2"/>
    <property type="match status" value="3"/>
</dbReference>
<dbReference type="Pfam" id="PF12854">
    <property type="entry name" value="PPR_1"/>
    <property type="match status" value="1"/>
</dbReference>
<evidence type="ECO:0000256" key="2">
    <source>
        <dbReference type="ARBA" id="ARBA00022737"/>
    </source>
</evidence>
<accession>A0A067KDS9</accession>
<proteinExistence type="inferred from homology"/>
<dbReference type="SUPFAM" id="SSF48452">
    <property type="entry name" value="TPR-like"/>
    <property type="match status" value="2"/>
</dbReference>
<dbReference type="Proteomes" id="UP000027138">
    <property type="component" value="Unassembled WGS sequence"/>
</dbReference>
<feature type="repeat" description="PPR" evidence="3">
    <location>
        <begin position="461"/>
        <end position="495"/>
    </location>
</feature>
<evidence type="ECO:0000256" key="1">
    <source>
        <dbReference type="ARBA" id="ARBA00006643"/>
    </source>
</evidence>
<protein>
    <recommendedName>
        <fullName evidence="4">DYW domain-containing protein</fullName>
    </recommendedName>
</protein>
<evidence type="ECO:0000259" key="4">
    <source>
        <dbReference type="Pfam" id="PF14432"/>
    </source>
</evidence>
<keyword evidence="6" id="KW-1185">Reference proteome</keyword>
<reference evidence="5 6" key="1">
    <citation type="journal article" date="2014" name="PLoS ONE">
        <title>Global Analysis of Gene Expression Profiles in Physic Nut (Jatropha curcas L.) Seedlings Exposed to Salt Stress.</title>
        <authorList>
            <person name="Zhang L."/>
            <person name="Zhang C."/>
            <person name="Wu P."/>
            <person name="Chen Y."/>
            <person name="Li M."/>
            <person name="Jiang H."/>
            <person name="Wu G."/>
        </authorList>
    </citation>
    <scope>NUCLEOTIDE SEQUENCE [LARGE SCALE GENOMIC DNA]</scope>
    <source>
        <strain evidence="6">cv. GZQX0401</strain>
        <tissue evidence="5">Young leaves</tissue>
    </source>
</reference>
<dbReference type="OrthoDB" id="9990610at2759"/>
<dbReference type="InterPro" id="IPR002885">
    <property type="entry name" value="PPR_rpt"/>
</dbReference>
<evidence type="ECO:0000313" key="6">
    <source>
        <dbReference type="Proteomes" id="UP000027138"/>
    </source>
</evidence>
<dbReference type="Pfam" id="PF01535">
    <property type="entry name" value="PPR"/>
    <property type="match status" value="3"/>
</dbReference>
<comment type="similarity">
    <text evidence="1">Belongs to the PPR family. PCMP-H subfamily.</text>
</comment>
<dbReference type="InterPro" id="IPR011990">
    <property type="entry name" value="TPR-like_helical_dom_sf"/>
</dbReference>
<dbReference type="KEGG" id="jcu:105638293"/>
<dbReference type="FunFam" id="1.25.40.10:FF:000427">
    <property type="entry name" value="Pentatricopeptide repeat-containing protein chloroplastic"/>
    <property type="match status" value="1"/>
</dbReference>
<dbReference type="PROSITE" id="PS51375">
    <property type="entry name" value="PPR"/>
    <property type="match status" value="5"/>
</dbReference>
<feature type="repeat" description="PPR" evidence="3">
    <location>
        <begin position="562"/>
        <end position="596"/>
    </location>
</feature>
<gene>
    <name evidence="5" type="ORF">JCGZ_07808</name>
</gene>
<sequence>MAVASSAVSPYVSLSTSNRKPIIPQSISVPRPNCIVSLLKSCSNIREFSSLHAHLITTNLIKDYQITNNVLHFLITINQLDCAYQICIYNFGPETLIWNTLIENQLKEGYPKEVSKTYYQMVIQGVLLNLSTFHFLVHACSRNFALQQGIEVHGRILKSGLAVNKSLTNNLMGMYSRCGKLKEVCQLFEKMSQRDVISWNTMISCYVSLGLYMEALHLFDEMIIDGVKPDEITMVSLVSACTKLRNIEMGKKFHVYIEDNNLQIDGRLLNCLANMYVKCSKIEEAHRLFTRCHISEVDVVLLTTLVSGYVKTNMIDEARRLFDQMAKRNLILWTAMISGYAQYGAYYESLDLFRQMRFENVLPDEIALVTALSACVHVEDFRFGRAIHGLILRYRMIVDGFLGNALLDLYGKCEKLHKARIIFEQLPCKSVVSWNSMLDGFCRNGDVNKARNFFNNIPEKDIVSWNTMIKFYVKHDLLRESFELFQEMQSSNVKPDKITLISLLSSCAKVGALNHGIWLHVYVEKNEIVIDNMMATALIDMYGKLGCTDMAYELFCELTEKNVFVWTAMIAAYAMEGHAHKAIHIYSEMEEVGIKPDYVTFIALLSACNHGGLVNEGYKYFEKMKSLYKISPKIQHYGCIVDLLGRTGRLEEAVKFIETMPIKADVSIWSSLMRACGNYNNVELAEFAFKHLIEIDPINDGAYVLISNIYANAGRWDDVSSTRMKLHDIGVRKQPGLSLMEQYGVLHEFTAGSFSNPKSEEIRFMLEEIERRLLKQTRPENSSRHSERLAVTFGLINSHGNSTIRVVNNVRICEDCHLFMKLISKVYGREIAIRDNYRFHKFKDGYCSCKDYW</sequence>
<dbReference type="PANTHER" id="PTHR47926">
    <property type="entry name" value="PENTATRICOPEPTIDE REPEAT-CONTAINING PROTEIN"/>
    <property type="match status" value="1"/>
</dbReference>
<dbReference type="InterPro" id="IPR046848">
    <property type="entry name" value="E_motif"/>
</dbReference>